<dbReference type="GO" id="GO:0007271">
    <property type="term" value="P:synaptic transmission, cholinergic"/>
    <property type="evidence" value="ECO:0007669"/>
    <property type="project" value="UniProtKB-ARBA"/>
</dbReference>
<evidence type="ECO:0000256" key="1">
    <source>
        <dbReference type="ARBA" id="ARBA00009237"/>
    </source>
</evidence>
<dbReference type="FunFam" id="2.70.170.10:FF:000013">
    <property type="entry name" value="Acetylcholine receptor subunit alpha"/>
    <property type="match status" value="1"/>
</dbReference>
<dbReference type="AlphaFoldDB" id="A0A914D1U6"/>
<keyword evidence="10" id="KW-1015">Disulfide bond</keyword>
<dbReference type="FunFam" id="1.20.58.390:FF:000022">
    <property type="entry name" value="Nicotinic acetylcholine receptor subunit alpha4"/>
    <property type="match status" value="1"/>
</dbReference>
<accession>A0A914D1U6</accession>
<dbReference type="GO" id="GO:0022848">
    <property type="term" value="F:acetylcholine-gated monoatomic cation-selective channel activity"/>
    <property type="evidence" value="ECO:0007669"/>
    <property type="project" value="InterPro"/>
</dbReference>
<evidence type="ECO:0000256" key="2">
    <source>
        <dbReference type="ARBA" id="ARBA00022448"/>
    </source>
</evidence>
<feature type="transmembrane region" description="Helical" evidence="17">
    <location>
        <begin position="321"/>
        <end position="342"/>
    </location>
</feature>
<evidence type="ECO:0000256" key="12">
    <source>
        <dbReference type="ARBA" id="ARBA00023180"/>
    </source>
</evidence>
<feature type="transmembrane region" description="Helical" evidence="17">
    <location>
        <begin position="286"/>
        <end position="309"/>
    </location>
</feature>
<dbReference type="PROSITE" id="PS00236">
    <property type="entry name" value="NEUROTR_ION_CHANNEL"/>
    <property type="match status" value="1"/>
</dbReference>
<evidence type="ECO:0000256" key="7">
    <source>
        <dbReference type="ARBA" id="ARBA00023018"/>
    </source>
</evidence>
<keyword evidence="11" id="KW-0675">Receptor</keyword>
<evidence type="ECO:0000256" key="5">
    <source>
        <dbReference type="ARBA" id="ARBA00022729"/>
    </source>
</evidence>
<keyword evidence="8 17" id="KW-0406">Ion transport</keyword>
<evidence type="ECO:0000256" key="3">
    <source>
        <dbReference type="ARBA" id="ARBA00022475"/>
    </source>
</evidence>
<feature type="transmembrane region" description="Helical" evidence="17">
    <location>
        <begin position="256"/>
        <end position="280"/>
    </location>
</feature>
<feature type="transmembrane region" description="Helical" evidence="17">
    <location>
        <begin position="485"/>
        <end position="509"/>
    </location>
</feature>
<dbReference type="InterPro" id="IPR002394">
    <property type="entry name" value="Nicotinic_acetylcholine_rcpt"/>
</dbReference>
<keyword evidence="20" id="KW-1185">Reference proteome</keyword>
<evidence type="ECO:0000313" key="21">
    <source>
        <dbReference type="WBParaSite" id="ACRNAN_scaffold1764.g10020.t1"/>
    </source>
</evidence>
<dbReference type="InterPro" id="IPR006202">
    <property type="entry name" value="Neur_chan_lig-bd"/>
</dbReference>
<dbReference type="GO" id="GO:0045211">
    <property type="term" value="C:postsynaptic membrane"/>
    <property type="evidence" value="ECO:0007669"/>
    <property type="project" value="UniProtKB-SubCell"/>
</dbReference>
<evidence type="ECO:0000256" key="10">
    <source>
        <dbReference type="ARBA" id="ARBA00023157"/>
    </source>
</evidence>
<evidence type="ECO:0000256" key="16">
    <source>
        <dbReference type="ARBA" id="ARBA00034104"/>
    </source>
</evidence>
<evidence type="ECO:0000256" key="15">
    <source>
        <dbReference type="ARBA" id="ARBA00023303"/>
    </source>
</evidence>
<keyword evidence="7" id="KW-0770">Synapse</keyword>
<sequence>MGTFFVAFNSLPPLCGASTTKDAARLFEDLLADYNKLVRPVDTNNETLVVKFKLKLSQLLDVHEKNQIMTTNVWLQHSWTDHKLHWDPADYGGVDVLYVPSDMIWLPDIVLYNNADGNYQVTIMTKAKLSWNGTVEWAPPAIYKSMCQINVQWFPFDEQTCEMKFGSWTYGGLEVDLRHKDAHLQIEKKEPAMGINGEYLETVWIVDEGIDLSDYYPSVEWDILRVPGKRHEKRYPCCESPFIDLTYEIHLRRKTLFYTVNLIFPSVGISFLTALVFYLPSDGGEKISLCISILISLTVFFLLLVEIIPSTSLVIPLIGKYLLFTMVLVTLSVIVTVITLNVHYRSPSTHTMPRWIRVVFIETLPYYLLMRRPVSSAQPKENSHVADIIAKSTKKKESRQSSFSLRAHKASALFDQMEFLSPNYLSARNSDQGSTSQRGSFQREYTPIRSAVDSVTYIADHLRNEEADQQVIEDWKYVSVVMDRVFLTLFTSACVIGTGLIILMAPTIYDTTKPLA</sequence>
<name>A0A914D1U6_9BILA</name>
<dbReference type="PRINTS" id="PR00254">
    <property type="entry name" value="NICOTINICR"/>
</dbReference>
<dbReference type="FunFam" id="1.20.58.390:FF:000001">
    <property type="entry name" value="Neuronal nicotinic acetylcholine receptor subunit 3"/>
    <property type="match status" value="1"/>
</dbReference>
<dbReference type="InterPro" id="IPR006029">
    <property type="entry name" value="Neurotrans-gated_channel_TM"/>
</dbReference>
<dbReference type="InterPro" id="IPR006201">
    <property type="entry name" value="Neur_channel"/>
</dbReference>
<dbReference type="CDD" id="cd19031">
    <property type="entry name" value="LGIC_ECD_nAChR_proto_alpha-like"/>
    <property type="match status" value="1"/>
</dbReference>
<keyword evidence="13" id="KW-0628">Postsynaptic cell membrane</keyword>
<keyword evidence="2 17" id="KW-0813">Transport</keyword>
<evidence type="ECO:0000259" key="18">
    <source>
        <dbReference type="Pfam" id="PF02931"/>
    </source>
</evidence>
<dbReference type="GO" id="GO:0004888">
    <property type="term" value="F:transmembrane signaling receptor activity"/>
    <property type="evidence" value="ECO:0007669"/>
    <property type="project" value="InterPro"/>
</dbReference>
<evidence type="ECO:0000256" key="14">
    <source>
        <dbReference type="ARBA" id="ARBA00023286"/>
    </source>
</evidence>
<dbReference type="Gene3D" id="2.70.170.10">
    <property type="entry name" value="Neurotransmitter-gated ion-channel ligand-binding domain"/>
    <property type="match status" value="1"/>
</dbReference>
<keyword evidence="15 17" id="KW-0407">Ion channel</keyword>
<evidence type="ECO:0000256" key="4">
    <source>
        <dbReference type="ARBA" id="ARBA00022692"/>
    </source>
</evidence>
<evidence type="ECO:0000256" key="8">
    <source>
        <dbReference type="ARBA" id="ARBA00023065"/>
    </source>
</evidence>
<dbReference type="InterPro" id="IPR018000">
    <property type="entry name" value="Neurotransmitter_ion_chnl_CS"/>
</dbReference>
<dbReference type="WBParaSite" id="ACRNAN_scaffold1764.g10020.t1">
    <property type="protein sequence ID" value="ACRNAN_scaffold1764.g10020.t1"/>
    <property type="gene ID" value="ACRNAN_scaffold1764.g10020"/>
</dbReference>
<dbReference type="PRINTS" id="PR00252">
    <property type="entry name" value="NRIONCHANNEL"/>
</dbReference>
<dbReference type="SUPFAM" id="SSF63712">
    <property type="entry name" value="Nicotinic receptor ligand binding domain-like"/>
    <property type="match status" value="1"/>
</dbReference>
<keyword evidence="3" id="KW-1003">Cell membrane</keyword>
<dbReference type="InterPro" id="IPR038050">
    <property type="entry name" value="Neuro_actylchol_rec"/>
</dbReference>
<evidence type="ECO:0000256" key="6">
    <source>
        <dbReference type="ARBA" id="ARBA00022989"/>
    </source>
</evidence>
<evidence type="ECO:0000256" key="11">
    <source>
        <dbReference type="ARBA" id="ARBA00023170"/>
    </source>
</evidence>
<keyword evidence="12" id="KW-0325">Glycoprotein</keyword>
<dbReference type="Pfam" id="PF02932">
    <property type="entry name" value="Neur_chan_memb"/>
    <property type="match status" value="1"/>
</dbReference>
<feature type="domain" description="Neurotransmitter-gated ion-channel transmembrane" evidence="19">
    <location>
        <begin position="262"/>
        <end position="501"/>
    </location>
</feature>
<keyword evidence="14" id="KW-1071">Ligand-gated ion channel</keyword>
<evidence type="ECO:0000256" key="17">
    <source>
        <dbReference type="RuleBase" id="RU000687"/>
    </source>
</evidence>
<keyword evidence="5" id="KW-0732">Signal</keyword>
<proteinExistence type="inferred from homology"/>
<evidence type="ECO:0000256" key="13">
    <source>
        <dbReference type="ARBA" id="ARBA00023257"/>
    </source>
</evidence>
<feature type="domain" description="Neurotransmitter-gated ion-channel ligand-binding" evidence="18">
    <location>
        <begin position="24"/>
        <end position="255"/>
    </location>
</feature>
<comment type="similarity">
    <text evidence="1">Belongs to the ligand-gated ion channel (TC 1.A.9) family. Acetylcholine receptor (TC 1.A.9.1) subfamily.</text>
</comment>
<comment type="subcellular location">
    <subcellularLocation>
        <location evidence="16">Postsynaptic cell membrane</location>
        <topology evidence="16">Multi-pass membrane protein</topology>
    </subcellularLocation>
</comment>
<evidence type="ECO:0000256" key="9">
    <source>
        <dbReference type="ARBA" id="ARBA00023136"/>
    </source>
</evidence>
<dbReference type="SUPFAM" id="SSF90112">
    <property type="entry name" value="Neurotransmitter-gated ion-channel transmembrane pore"/>
    <property type="match status" value="1"/>
</dbReference>
<keyword evidence="4 17" id="KW-0812">Transmembrane</keyword>
<dbReference type="Pfam" id="PF02931">
    <property type="entry name" value="Neur_chan_LBD"/>
    <property type="match status" value="1"/>
</dbReference>
<evidence type="ECO:0000313" key="20">
    <source>
        <dbReference type="Proteomes" id="UP000887540"/>
    </source>
</evidence>
<dbReference type="CDD" id="cd19064">
    <property type="entry name" value="LGIC_TM_nAChR"/>
    <property type="match status" value="1"/>
</dbReference>
<keyword evidence="6 17" id="KW-1133">Transmembrane helix</keyword>
<keyword evidence="9 17" id="KW-0472">Membrane</keyword>
<dbReference type="PANTHER" id="PTHR18945">
    <property type="entry name" value="NEUROTRANSMITTER GATED ION CHANNEL"/>
    <property type="match status" value="1"/>
</dbReference>
<organism evidence="20 21">
    <name type="scientific">Acrobeloides nanus</name>
    <dbReference type="NCBI Taxonomy" id="290746"/>
    <lineage>
        <taxon>Eukaryota</taxon>
        <taxon>Metazoa</taxon>
        <taxon>Ecdysozoa</taxon>
        <taxon>Nematoda</taxon>
        <taxon>Chromadorea</taxon>
        <taxon>Rhabditida</taxon>
        <taxon>Tylenchina</taxon>
        <taxon>Cephalobomorpha</taxon>
        <taxon>Cephaloboidea</taxon>
        <taxon>Cephalobidae</taxon>
        <taxon>Acrobeloides</taxon>
    </lineage>
</organism>
<dbReference type="InterPro" id="IPR036719">
    <property type="entry name" value="Neuro-gated_channel_TM_sf"/>
</dbReference>
<dbReference type="InterPro" id="IPR036734">
    <property type="entry name" value="Neur_chan_lig-bd_sf"/>
</dbReference>
<dbReference type="Gene3D" id="1.20.58.390">
    <property type="entry name" value="Neurotransmitter-gated ion-channel transmembrane domain"/>
    <property type="match status" value="2"/>
</dbReference>
<reference evidence="21" key="1">
    <citation type="submission" date="2022-11" db="UniProtKB">
        <authorList>
            <consortium name="WormBaseParasite"/>
        </authorList>
    </citation>
    <scope>IDENTIFICATION</scope>
</reference>
<evidence type="ECO:0000259" key="19">
    <source>
        <dbReference type="Pfam" id="PF02932"/>
    </source>
</evidence>
<protein>
    <submittedName>
        <fullName evidence="21">Uncharacterized protein</fullName>
    </submittedName>
</protein>
<dbReference type="Proteomes" id="UP000887540">
    <property type="component" value="Unplaced"/>
</dbReference>